<proteinExistence type="inferred from homology"/>
<keyword evidence="3 8" id="KW-0813">Transport</keyword>
<keyword evidence="11" id="KW-1185">Reference proteome</keyword>
<feature type="transmembrane region" description="Helical" evidence="8">
    <location>
        <begin position="153"/>
        <end position="175"/>
    </location>
</feature>
<name>A0A345PK25_9BACI</name>
<evidence type="ECO:0000256" key="5">
    <source>
        <dbReference type="ARBA" id="ARBA00022692"/>
    </source>
</evidence>
<evidence type="ECO:0000256" key="6">
    <source>
        <dbReference type="ARBA" id="ARBA00022989"/>
    </source>
</evidence>
<evidence type="ECO:0000313" key="11">
    <source>
        <dbReference type="Proteomes" id="UP000253908"/>
    </source>
</evidence>
<dbReference type="PROSITE" id="PS50928">
    <property type="entry name" value="ABC_TM1"/>
    <property type="match status" value="1"/>
</dbReference>
<dbReference type="PANTHER" id="PTHR30450:SF14">
    <property type="entry name" value="TRANSPORTER, PERMEASE PROTEIN, PUTATIVE-RELATED"/>
    <property type="match status" value="1"/>
</dbReference>
<feature type="domain" description="ABC transmembrane type-1" evidence="9">
    <location>
        <begin position="20"/>
        <end position="214"/>
    </location>
</feature>
<evidence type="ECO:0000256" key="2">
    <source>
        <dbReference type="ARBA" id="ARBA00007069"/>
    </source>
</evidence>
<dbReference type="SUPFAM" id="SSF161098">
    <property type="entry name" value="MetI-like"/>
    <property type="match status" value="1"/>
</dbReference>
<gene>
    <name evidence="10" type="ORF">CUC15_16055</name>
</gene>
<evidence type="ECO:0000256" key="1">
    <source>
        <dbReference type="ARBA" id="ARBA00004651"/>
    </source>
</evidence>
<protein>
    <submittedName>
        <fullName evidence="10">Metal ABC transporter permease</fullName>
    </submittedName>
</protein>
<reference evidence="11" key="1">
    <citation type="submission" date="2017-11" db="EMBL/GenBank/DDBJ databases">
        <authorList>
            <person name="Zhu W."/>
        </authorList>
    </citation>
    <scope>NUCLEOTIDE SEQUENCE [LARGE SCALE GENOMIC DNA]</scope>
    <source>
        <strain evidence="11">160</strain>
    </source>
</reference>
<dbReference type="GO" id="GO:0048473">
    <property type="term" value="P:D-methionine transmembrane transport"/>
    <property type="evidence" value="ECO:0007669"/>
    <property type="project" value="TreeGrafter"/>
</dbReference>
<dbReference type="RefSeq" id="WP_114917641.1">
    <property type="nucleotide sequence ID" value="NZ_CP024848.1"/>
</dbReference>
<keyword evidence="5 8" id="KW-0812">Transmembrane</keyword>
<dbReference type="Proteomes" id="UP000253908">
    <property type="component" value="Chromosome"/>
</dbReference>
<feature type="transmembrane region" description="Helical" evidence="8">
    <location>
        <begin position="195"/>
        <end position="214"/>
    </location>
</feature>
<dbReference type="Gene3D" id="1.10.3720.10">
    <property type="entry name" value="MetI-like"/>
    <property type="match status" value="1"/>
</dbReference>
<evidence type="ECO:0000313" key="10">
    <source>
        <dbReference type="EMBL" id="AXI10355.1"/>
    </source>
</evidence>
<organism evidence="10 11">
    <name type="scientific">Oceanobacillus zhaokaii</name>
    <dbReference type="NCBI Taxonomy" id="2052660"/>
    <lineage>
        <taxon>Bacteria</taxon>
        <taxon>Bacillati</taxon>
        <taxon>Bacillota</taxon>
        <taxon>Bacilli</taxon>
        <taxon>Bacillales</taxon>
        <taxon>Bacillaceae</taxon>
        <taxon>Oceanobacillus</taxon>
    </lineage>
</organism>
<dbReference type="Pfam" id="PF00528">
    <property type="entry name" value="BPD_transp_1"/>
    <property type="match status" value="1"/>
</dbReference>
<dbReference type="InterPro" id="IPR000515">
    <property type="entry name" value="MetI-like"/>
</dbReference>
<keyword evidence="4" id="KW-1003">Cell membrane</keyword>
<dbReference type="OrthoDB" id="9793490at2"/>
<keyword evidence="7 8" id="KW-0472">Membrane</keyword>
<dbReference type="EMBL" id="CP024848">
    <property type="protein sequence ID" value="AXI10355.1"/>
    <property type="molecule type" value="Genomic_DNA"/>
</dbReference>
<evidence type="ECO:0000259" key="9">
    <source>
        <dbReference type="PROSITE" id="PS50928"/>
    </source>
</evidence>
<evidence type="ECO:0000256" key="3">
    <source>
        <dbReference type="ARBA" id="ARBA00022448"/>
    </source>
</evidence>
<dbReference type="FunFam" id="1.10.3720.10:FF:000002">
    <property type="entry name" value="D-methionine ABC transporter permease MetI"/>
    <property type="match status" value="1"/>
</dbReference>
<dbReference type="PANTHER" id="PTHR30450">
    <property type="entry name" value="ABC TRANSPORTER PERMEASE"/>
    <property type="match status" value="1"/>
</dbReference>
<evidence type="ECO:0000256" key="4">
    <source>
        <dbReference type="ARBA" id="ARBA00022475"/>
    </source>
</evidence>
<feature type="transmembrane region" description="Helical" evidence="8">
    <location>
        <begin position="20"/>
        <end position="45"/>
    </location>
</feature>
<evidence type="ECO:0000256" key="8">
    <source>
        <dbReference type="RuleBase" id="RU363032"/>
    </source>
</evidence>
<accession>A0A345PK25</accession>
<dbReference type="KEGG" id="ocn:CUC15_16055"/>
<sequence>MLASITAFFDNWGVEIWEAVIQTFQMVGIALSISILIGLPLGVLLTLSGPGKALENKVLNHGLNLIINVIRSIPFIILLFFILPFTKMIAGTTIGVGGAIVPLVVYTAPYIARLMESSLLEVDRGVIEAYEAMGIKTRHIIWHVLIRESRSSIVLGLTISTIGLIGATAMAGLVGAGGLGDLAYRYGHLRYEVDVMYVTVFILIILVQGIQTLGNRLSARLKKD</sequence>
<comment type="subcellular location">
    <subcellularLocation>
        <location evidence="1 8">Cell membrane</location>
        <topology evidence="1 8">Multi-pass membrane protein</topology>
    </subcellularLocation>
</comment>
<keyword evidence="6 8" id="KW-1133">Transmembrane helix</keyword>
<feature type="transmembrane region" description="Helical" evidence="8">
    <location>
        <begin position="65"/>
        <end position="83"/>
    </location>
</feature>
<comment type="similarity">
    <text evidence="2">Belongs to the binding-protein-dependent transport system permease family. CysTW subfamily.</text>
</comment>
<evidence type="ECO:0000256" key="7">
    <source>
        <dbReference type="ARBA" id="ARBA00023136"/>
    </source>
</evidence>
<dbReference type="InterPro" id="IPR035906">
    <property type="entry name" value="MetI-like_sf"/>
</dbReference>
<dbReference type="GO" id="GO:0005886">
    <property type="term" value="C:plasma membrane"/>
    <property type="evidence" value="ECO:0007669"/>
    <property type="project" value="UniProtKB-SubCell"/>
</dbReference>
<dbReference type="InterPro" id="IPR051322">
    <property type="entry name" value="AA_ABC_Transporter_Permease"/>
</dbReference>
<dbReference type="AlphaFoldDB" id="A0A345PK25"/>
<feature type="transmembrane region" description="Helical" evidence="8">
    <location>
        <begin position="89"/>
        <end position="112"/>
    </location>
</feature>
<dbReference type="CDD" id="cd06261">
    <property type="entry name" value="TM_PBP2"/>
    <property type="match status" value="1"/>
</dbReference>